<keyword evidence="2" id="KW-1185">Reference proteome</keyword>
<name>A0ACC2CL71_DIPCM</name>
<proteinExistence type="predicted"/>
<organism evidence="1 2">
    <name type="scientific">Diphasiastrum complanatum</name>
    <name type="common">Issler's clubmoss</name>
    <name type="synonym">Lycopodium complanatum</name>
    <dbReference type="NCBI Taxonomy" id="34168"/>
    <lineage>
        <taxon>Eukaryota</taxon>
        <taxon>Viridiplantae</taxon>
        <taxon>Streptophyta</taxon>
        <taxon>Embryophyta</taxon>
        <taxon>Tracheophyta</taxon>
        <taxon>Lycopodiopsida</taxon>
        <taxon>Lycopodiales</taxon>
        <taxon>Lycopodiaceae</taxon>
        <taxon>Lycopodioideae</taxon>
        <taxon>Diphasiastrum</taxon>
    </lineage>
</organism>
<evidence type="ECO:0000313" key="2">
    <source>
        <dbReference type="Proteomes" id="UP001162992"/>
    </source>
</evidence>
<comment type="caution">
    <text evidence="1">The sequence shown here is derived from an EMBL/GenBank/DDBJ whole genome shotgun (WGS) entry which is preliminary data.</text>
</comment>
<protein>
    <submittedName>
        <fullName evidence="1">Uncharacterized protein</fullName>
    </submittedName>
</protein>
<dbReference type="EMBL" id="CM055100">
    <property type="protein sequence ID" value="KAJ7542759.1"/>
    <property type="molecule type" value="Genomic_DNA"/>
</dbReference>
<reference evidence="2" key="1">
    <citation type="journal article" date="2024" name="Proc. Natl. Acad. Sci. U.S.A.">
        <title>Extraordinary preservation of gene collinearity over three hundred million years revealed in homosporous lycophytes.</title>
        <authorList>
            <person name="Li C."/>
            <person name="Wickell D."/>
            <person name="Kuo L.Y."/>
            <person name="Chen X."/>
            <person name="Nie B."/>
            <person name="Liao X."/>
            <person name="Peng D."/>
            <person name="Ji J."/>
            <person name="Jenkins J."/>
            <person name="Williams M."/>
            <person name="Shu S."/>
            <person name="Plott C."/>
            <person name="Barry K."/>
            <person name="Rajasekar S."/>
            <person name="Grimwood J."/>
            <person name="Han X."/>
            <person name="Sun S."/>
            <person name="Hou Z."/>
            <person name="He W."/>
            <person name="Dai G."/>
            <person name="Sun C."/>
            <person name="Schmutz J."/>
            <person name="Leebens-Mack J.H."/>
            <person name="Li F.W."/>
            <person name="Wang L."/>
        </authorList>
    </citation>
    <scope>NUCLEOTIDE SEQUENCE [LARGE SCALE GENOMIC DNA]</scope>
    <source>
        <strain evidence="2">cv. PW_Plant_1</strain>
    </source>
</reference>
<sequence length="269" mass="28967">MSSQPLQASEAALETISKYFPIALVDTVFFGALFNALEALGFKSDNSIAIVNTCRDELARPLSNSFDKTYGNSFNLSGIAGIVTAGTLGFKAAISHSPVSEDGKEKYVFFGSTHVAVDEKGVEGQVLREGRPKPSNACGAIVAIKQEFDSNIQQDGVVHDDNVEYGILKKKLFAKNLGANPTIFELTKATCEIITSDIEDHISKTVDPKKSDYAVITGVQIHAGRLDGSWIPDAVIDYIAPLTSYVVIGGERHELKTDGKSYFPEKTAA</sequence>
<evidence type="ECO:0000313" key="1">
    <source>
        <dbReference type="EMBL" id="KAJ7542759.1"/>
    </source>
</evidence>
<dbReference type="Proteomes" id="UP001162992">
    <property type="component" value="Chromosome 9"/>
</dbReference>
<gene>
    <name evidence="1" type="ORF">O6H91_09G010400</name>
</gene>
<accession>A0ACC2CL71</accession>